<keyword evidence="2" id="KW-1185">Reference proteome</keyword>
<dbReference type="Proteomes" id="UP000827976">
    <property type="component" value="Chromosome 4"/>
</dbReference>
<organism evidence="1 2">
    <name type="scientific">Dioscorea alata</name>
    <name type="common">Purple yam</name>
    <dbReference type="NCBI Taxonomy" id="55571"/>
    <lineage>
        <taxon>Eukaryota</taxon>
        <taxon>Viridiplantae</taxon>
        <taxon>Streptophyta</taxon>
        <taxon>Embryophyta</taxon>
        <taxon>Tracheophyta</taxon>
        <taxon>Spermatophyta</taxon>
        <taxon>Magnoliopsida</taxon>
        <taxon>Liliopsida</taxon>
        <taxon>Dioscoreales</taxon>
        <taxon>Dioscoreaceae</taxon>
        <taxon>Dioscorea</taxon>
    </lineage>
</organism>
<evidence type="ECO:0000313" key="2">
    <source>
        <dbReference type="Proteomes" id="UP000827976"/>
    </source>
</evidence>
<accession>A0ACB7WDF6</accession>
<name>A0ACB7WDF6_DIOAL</name>
<reference evidence="2" key="1">
    <citation type="journal article" date="2022" name="Nat. Commun.">
        <title>Chromosome evolution and the genetic basis of agronomically important traits in greater yam.</title>
        <authorList>
            <person name="Bredeson J.V."/>
            <person name="Lyons J.B."/>
            <person name="Oniyinde I.O."/>
            <person name="Okereke N.R."/>
            <person name="Kolade O."/>
            <person name="Nnabue I."/>
            <person name="Nwadili C.O."/>
            <person name="Hribova E."/>
            <person name="Parker M."/>
            <person name="Nwogha J."/>
            <person name="Shu S."/>
            <person name="Carlson J."/>
            <person name="Kariba R."/>
            <person name="Muthemba S."/>
            <person name="Knop K."/>
            <person name="Barton G.J."/>
            <person name="Sherwood A.V."/>
            <person name="Lopez-Montes A."/>
            <person name="Asiedu R."/>
            <person name="Jamnadass R."/>
            <person name="Muchugi A."/>
            <person name="Goodstein D."/>
            <person name="Egesi C.N."/>
            <person name="Featherston J."/>
            <person name="Asfaw A."/>
            <person name="Simpson G.G."/>
            <person name="Dolezel J."/>
            <person name="Hendre P.S."/>
            <person name="Van Deynze A."/>
            <person name="Kumar P.L."/>
            <person name="Obidiegwu J.E."/>
            <person name="Bhattacharjee R."/>
            <person name="Rokhsar D.S."/>
        </authorList>
    </citation>
    <scope>NUCLEOTIDE SEQUENCE [LARGE SCALE GENOMIC DNA]</scope>
    <source>
        <strain evidence="2">cv. TDa95/00328</strain>
    </source>
</reference>
<proteinExistence type="predicted"/>
<protein>
    <submittedName>
        <fullName evidence="1">FHY3/FAR1 family protein</fullName>
    </submittedName>
</protein>
<dbReference type="EMBL" id="CM037014">
    <property type="protein sequence ID" value="KAH7685830.1"/>
    <property type="molecule type" value="Genomic_DNA"/>
</dbReference>
<sequence>MGEVVLVCSEQGKDNVEVGCSNYEIHGKEKPVDLDLVENIVPEAGMILDSKEEVYKLYIQYARREGFGSTKKSTRLGDDEKLKYYTLACVRVNCPAKINIIVSSDGRFTISSVNLEHNHALSPQKARFQKCNKKIDAYVKRRLELNDQARISLSKNFHSLAVESGGYENLTYTEKDCRKYIAKARQFRLGVGDVVALGKYFSRMQQRNTKFFHLIDIDEEGCLRNVFWVDARSIAAYEAFGDYDMPFAPFVRINHHEQTEDTETYIWLFKIWLKCMSGKVPIAILTDQCMAIQGAVRMFFSNSHHRLCLWHIMKKVPEKLGGLNKYKAIKKILKRITYEAVDTQEFEDTYLKMLADYNIEKNEWLNSLFKIHDHWAPVYVRGIFWAGMSSTQRNESVNSFFDGYVGPTTSLKQFIEKENKADFASFNSCFPLITDCYFEKQLQEAYTNEIFKLFQDELLGMIYFNLTLTGSHGAVCSFQVSDVVKGKEGAFRKQVVYNVYTNAGEFDIKCSYRLFEFKGIICRHICKVLIEKNVQDIPSRYILPRWRKDIKRMHTYVQNCYDDPQTSEEKLRYNKLCSHLLNKTSNSFP</sequence>
<gene>
    <name evidence="1" type="ORF">IHE45_04G064700</name>
</gene>
<comment type="caution">
    <text evidence="1">The sequence shown here is derived from an EMBL/GenBank/DDBJ whole genome shotgun (WGS) entry which is preliminary data.</text>
</comment>
<evidence type="ECO:0000313" key="1">
    <source>
        <dbReference type="EMBL" id="KAH7685830.1"/>
    </source>
</evidence>